<accession>C3Z2L5</accession>
<gene>
    <name evidence="1" type="ORF">BRAFLDRAFT_66389</name>
</gene>
<dbReference type="PANTHER" id="PTHR46252:SF3">
    <property type="entry name" value="KIELIN_CHORDIN-LIKE PROTEIN"/>
    <property type="match status" value="1"/>
</dbReference>
<proteinExistence type="predicted"/>
<name>C3Z2L5_BRAFL</name>
<reference evidence="1" key="1">
    <citation type="journal article" date="2008" name="Nature">
        <title>The amphioxus genome and the evolution of the chordate karyotype.</title>
        <authorList>
            <consortium name="US DOE Joint Genome Institute (JGI-PGF)"/>
            <person name="Putnam N.H."/>
            <person name="Butts T."/>
            <person name="Ferrier D.E.K."/>
            <person name="Furlong R.F."/>
            <person name="Hellsten U."/>
            <person name="Kawashima T."/>
            <person name="Robinson-Rechavi M."/>
            <person name="Shoguchi E."/>
            <person name="Terry A."/>
            <person name="Yu J.-K."/>
            <person name="Benito-Gutierrez E.L."/>
            <person name="Dubchak I."/>
            <person name="Garcia-Fernandez J."/>
            <person name="Gibson-Brown J.J."/>
            <person name="Grigoriev I.V."/>
            <person name="Horton A.C."/>
            <person name="de Jong P.J."/>
            <person name="Jurka J."/>
            <person name="Kapitonov V.V."/>
            <person name="Kohara Y."/>
            <person name="Kuroki Y."/>
            <person name="Lindquist E."/>
            <person name="Lucas S."/>
            <person name="Osoegawa K."/>
            <person name="Pennacchio L.A."/>
            <person name="Salamov A.A."/>
            <person name="Satou Y."/>
            <person name="Sauka-Spengler T."/>
            <person name="Schmutz J."/>
            <person name="Shin-I T."/>
            <person name="Toyoda A."/>
            <person name="Bronner-Fraser M."/>
            <person name="Fujiyama A."/>
            <person name="Holland L.Z."/>
            <person name="Holland P.W.H."/>
            <person name="Satoh N."/>
            <person name="Rokhsar D.S."/>
        </authorList>
    </citation>
    <scope>NUCLEOTIDE SEQUENCE [LARGE SCALE GENOMIC DNA]</scope>
    <source>
        <strain evidence="1">S238N-H82</strain>
        <tissue evidence="1">Testes</tissue>
    </source>
</reference>
<evidence type="ECO:0008006" key="2">
    <source>
        <dbReference type="Google" id="ProtNLM"/>
    </source>
</evidence>
<protein>
    <recommendedName>
        <fullName evidence="2">VWFC domain-containing protein</fullName>
    </recommendedName>
</protein>
<sequence length="149" mass="16701">MDAIKHLKQAMFRRSGILISNMRQFSVQKHAYLESQDVPLEHRPWSSCHPCQCANEPTLSGTTWVYTQWCLHIDCGCPRCVDYVFSPDQCCPTCPNGDNCDAMGTVIPGGMDVQVYGTTCRCAYYGFFLAPVVPVQSAIQSLQQLCRLL</sequence>
<dbReference type="GO" id="GO:0045202">
    <property type="term" value="C:synapse"/>
    <property type="evidence" value="ECO:0007669"/>
    <property type="project" value="UniProtKB-SubCell"/>
</dbReference>
<dbReference type="EMBL" id="GG666574">
    <property type="protein sequence ID" value="EEN53266.1"/>
    <property type="molecule type" value="Genomic_DNA"/>
</dbReference>
<dbReference type="STRING" id="7739.C3Z2L5"/>
<dbReference type="InterPro" id="IPR042979">
    <property type="entry name" value="VWC2/VWC2L"/>
</dbReference>
<dbReference type="eggNOG" id="ENOG502TG30">
    <property type="taxonomic scope" value="Eukaryota"/>
</dbReference>
<dbReference type="GO" id="GO:0005576">
    <property type="term" value="C:extracellular region"/>
    <property type="evidence" value="ECO:0007669"/>
    <property type="project" value="UniProtKB-SubCell"/>
</dbReference>
<dbReference type="PANTHER" id="PTHR46252">
    <property type="entry name" value="BRORIN FAMILY MEMBER"/>
    <property type="match status" value="1"/>
</dbReference>
<organism>
    <name type="scientific">Branchiostoma floridae</name>
    <name type="common">Florida lancelet</name>
    <name type="synonym">Amphioxus</name>
    <dbReference type="NCBI Taxonomy" id="7739"/>
    <lineage>
        <taxon>Eukaryota</taxon>
        <taxon>Metazoa</taxon>
        <taxon>Chordata</taxon>
        <taxon>Cephalochordata</taxon>
        <taxon>Leptocardii</taxon>
        <taxon>Amphioxiformes</taxon>
        <taxon>Branchiostomatidae</taxon>
        <taxon>Branchiostoma</taxon>
    </lineage>
</organism>
<dbReference type="AlphaFoldDB" id="C3Z2L5"/>
<evidence type="ECO:0000313" key="1">
    <source>
        <dbReference type="EMBL" id="EEN53266.1"/>
    </source>
</evidence>
<dbReference type="InParanoid" id="C3Z2L5"/>